<evidence type="ECO:0000313" key="3">
    <source>
        <dbReference type="Proteomes" id="UP000185494"/>
    </source>
</evidence>
<protein>
    <recommendedName>
        <fullName evidence="1">Plasmid replication protein C C-terminal domain-containing protein</fullName>
    </recommendedName>
</protein>
<reference evidence="2 3" key="1">
    <citation type="submission" date="2016-05" db="EMBL/GenBank/DDBJ databases">
        <title>Complete Genome and Methylome Analysis of Psychrotrophic Bacterial Isolates from Antarctic Lake Untersee.</title>
        <authorList>
            <person name="Fomenkov A."/>
            <person name="Akimov V.N."/>
            <person name="Vasilyeva L.V."/>
            <person name="Andersen D."/>
            <person name="Vincze T."/>
            <person name="Roberts R.J."/>
        </authorList>
    </citation>
    <scope>NUCLEOTIDE SEQUENCE [LARGE SCALE GENOMIC DNA]</scope>
    <source>
        <strain evidence="2 3">U14-5</strain>
        <plasmid evidence="3">Plasmid 1</plasmid>
    </source>
</reference>
<dbReference type="InterPro" id="IPR021760">
    <property type="entry name" value="RepC_C"/>
</dbReference>
<dbReference type="Pfam" id="PF11800">
    <property type="entry name" value="RP-C_C"/>
    <property type="match status" value="1"/>
</dbReference>
<accession>A0A1L7AN68</accession>
<evidence type="ECO:0000259" key="1">
    <source>
        <dbReference type="Pfam" id="PF11800"/>
    </source>
</evidence>
<feature type="domain" description="Plasmid replication protein C C-terminal" evidence="1">
    <location>
        <begin position="4"/>
        <end position="103"/>
    </location>
</feature>
<proteinExistence type="predicted"/>
<keyword evidence="2" id="KW-0614">Plasmid</keyword>
<organism evidence="2 3">
    <name type="scientific">Roseomonas gilardii</name>
    <dbReference type="NCBI Taxonomy" id="257708"/>
    <lineage>
        <taxon>Bacteria</taxon>
        <taxon>Pseudomonadati</taxon>
        <taxon>Pseudomonadota</taxon>
        <taxon>Alphaproteobacteria</taxon>
        <taxon>Acetobacterales</taxon>
        <taxon>Roseomonadaceae</taxon>
        <taxon>Roseomonas</taxon>
    </lineage>
</organism>
<name>A0A1L7AN68_9PROT</name>
<gene>
    <name evidence="2" type="ORF">RGI145_23005</name>
</gene>
<sequence length="110" mass="11900">MSPGFVVQIAPSFATWITKPAPTWSELLDVSTLVRSELGISQHAWGQACEALGRLEALVTLAAIDARRAAGEVGNPGGLLRKMVELHRGGTLRLDRTLFGLADKLKDRLH</sequence>
<dbReference type="KEGG" id="rgi:RGI145_23005"/>
<dbReference type="EMBL" id="CP015585">
    <property type="protein sequence ID" value="APT60216.1"/>
    <property type="molecule type" value="Genomic_DNA"/>
</dbReference>
<dbReference type="AlphaFoldDB" id="A0A1L7AN68"/>
<dbReference type="RefSeq" id="WP_237183370.1">
    <property type="nucleotide sequence ID" value="NZ_CP015585.1"/>
</dbReference>
<evidence type="ECO:0000313" key="2">
    <source>
        <dbReference type="EMBL" id="APT60216.1"/>
    </source>
</evidence>
<dbReference type="Proteomes" id="UP000185494">
    <property type="component" value="Chromosome 1"/>
</dbReference>
<geneLocation type="plasmid" evidence="2 3">
    <name>1</name>
</geneLocation>